<evidence type="ECO:0000313" key="3">
    <source>
        <dbReference type="Proteomes" id="UP000515237"/>
    </source>
</evidence>
<dbReference type="InterPro" id="IPR037066">
    <property type="entry name" value="Plug_dom_sf"/>
</dbReference>
<keyword evidence="3" id="KW-1185">Reference proteome</keyword>
<dbReference type="KEGG" id="aswu:HUW51_20985"/>
<dbReference type="Pfam" id="PF13715">
    <property type="entry name" value="CarbopepD_reg_2"/>
    <property type="match status" value="1"/>
</dbReference>
<dbReference type="SUPFAM" id="SSF56935">
    <property type="entry name" value="Porins"/>
    <property type="match status" value="1"/>
</dbReference>
<dbReference type="AlphaFoldDB" id="A0A7G7GD37"/>
<dbReference type="InterPro" id="IPR008969">
    <property type="entry name" value="CarboxyPept-like_regulatory"/>
</dbReference>
<accession>A0A7G7GD37</accession>
<protein>
    <submittedName>
        <fullName evidence="2">TonB-dependent receptor</fullName>
    </submittedName>
</protein>
<reference evidence="2 3" key="1">
    <citation type="journal article" date="2018" name="Int. J. Syst. Evol. Microbiol.">
        <title>Adhaeribacter swui sp. nov., isolated from wet mud.</title>
        <authorList>
            <person name="Kim D.U."/>
            <person name="Kim K.W."/>
            <person name="Kang M.S."/>
            <person name="Kim J.Y."/>
            <person name="Jang J.H."/>
            <person name="Kim M.K."/>
        </authorList>
    </citation>
    <scope>NUCLEOTIDE SEQUENCE [LARGE SCALE GENOMIC DNA]</scope>
    <source>
        <strain evidence="2 3">KCTC 52873</strain>
    </source>
</reference>
<organism evidence="2 3">
    <name type="scientific">Adhaeribacter swui</name>
    <dbReference type="NCBI Taxonomy" id="2086471"/>
    <lineage>
        <taxon>Bacteria</taxon>
        <taxon>Pseudomonadati</taxon>
        <taxon>Bacteroidota</taxon>
        <taxon>Cytophagia</taxon>
        <taxon>Cytophagales</taxon>
        <taxon>Hymenobacteraceae</taxon>
        <taxon>Adhaeribacter</taxon>
    </lineage>
</organism>
<gene>
    <name evidence="2" type="ORF">HUW51_20985</name>
</gene>
<proteinExistence type="predicted"/>
<dbReference type="Pfam" id="PF07715">
    <property type="entry name" value="Plug"/>
    <property type="match status" value="1"/>
</dbReference>
<dbReference type="EMBL" id="CP055156">
    <property type="protein sequence ID" value="QNF35071.1"/>
    <property type="molecule type" value="Genomic_DNA"/>
</dbReference>
<dbReference type="Proteomes" id="UP000515237">
    <property type="component" value="Chromosome"/>
</dbReference>
<sequence>MPVLVFAQTTTVNGVVTTEAGIPLEYASVSLKNTQQLTHTNAAGRFTLSIPSGKEASILIRYIGFQEQEVIIKETAQSVINLKIALVSSAQNLAPVIISGTNSANNNTTGSIMRLSPRISKEIPSVFNDFNKVLATLPGVISNNELSSTYSVRGGNYDENLVYVNGIEIYRPFLVSNAQQEGLSFVNPDLVQDIQFSTGGWQPRWGDKLSSVLNIEYKKPRKLAGSVTGGLMGGEFHLENASKNQRATYLLGVRYKNQQLVFRSLETTGNYQPNFLDAQVYINLDLSRNFTANNPPGKTTLGILVSVARNKYRVVPSYRETSFGTTDRIVRLGIQFSGHERMEYETYQGGFNLKHYFKDRFFTELIGSALLTHERELRDIAASYLFYDVSPNGQGRSSNDMVRNVEAGTNLEHARNKLAARVFTLENRYTWQLNGQNNIQLGVKTSREKIADQLKEYALTDSADYITLNQSRASSLNLYSFRHQAYGQHTWQIDSLRTINYGVRANYWTVNQQLVISPRVQLRAKLPNQPAWIFKAAAGYYYQPPFYRELRNQAGELNTNLQAQKSVHVVAGAEHYFRSWSRPFKWTSEIYYKRLSNVIPYEVDNVRLRYFARNNAKAYAVGLDMRVNGDFIKGAESWFSLGIMSTKEDITGDSTIYDLNTFKLIKKEPLGYIRRPTDQRVTFGFYFQDHIPNNPSLKLYLNGVIGTGLPFSPPGNESIRNQYNMPFYRRVDVGFSKLVSFRTIESAKTNPLESLWISLEVLNLIAANNVVSYSYVKDIYNVTYAVPNYLSSRLINLRFIARF</sequence>
<dbReference type="Gene3D" id="2.170.130.10">
    <property type="entry name" value="TonB-dependent receptor, plug domain"/>
    <property type="match status" value="1"/>
</dbReference>
<name>A0A7G7GD37_9BACT</name>
<keyword evidence="2" id="KW-0675">Receptor</keyword>
<dbReference type="Gene3D" id="2.60.40.1120">
    <property type="entry name" value="Carboxypeptidase-like, regulatory domain"/>
    <property type="match status" value="1"/>
</dbReference>
<dbReference type="RefSeq" id="WP_185271561.1">
    <property type="nucleotide sequence ID" value="NZ_CP055156.1"/>
</dbReference>
<feature type="domain" description="TonB-dependent receptor plug" evidence="1">
    <location>
        <begin position="128"/>
        <end position="206"/>
    </location>
</feature>
<evidence type="ECO:0000259" key="1">
    <source>
        <dbReference type="Pfam" id="PF07715"/>
    </source>
</evidence>
<dbReference type="InterPro" id="IPR012910">
    <property type="entry name" value="Plug_dom"/>
</dbReference>
<evidence type="ECO:0000313" key="2">
    <source>
        <dbReference type="EMBL" id="QNF35071.1"/>
    </source>
</evidence>
<dbReference type="SUPFAM" id="SSF49464">
    <property type="entry name" value="Carboxypeptidase regulatory domain-like"/>
    <property type="match status" value="1"/>
</dbReference>